<proteinExistence type="predicted"/>
<comment type="caution">
    <text evidence="2">The sequence shown here is derived from an EMBL/GenBank/DDBJ whole genome shotgun (WGS) entry which is preliminary data.</text>
</comment>
<organism evidence="2 3">
    <name type="scientific">Didymella heteroderae</name>
    <dbReference type="NCBI Taxonomy" id="1769908"/>
    <lineage>
        <taxon>Eukaryota</taxon>
        <taxon>Fungi</taxon>
        <taxon>Dikarya</taxon>
        <taxon>Ascomycota</taxon>
        <taxon>Pezizomycotina</taxon>
        <taxon>Dothideomycetes</taxon>
        <taxon>Pleosporomycetidae</taxon>
        <taxon>Pleosporales</taxon>
        <taxon>Pleosporineae</taxon>
        <taxon>Didymellaceae</taxon>
        <taxon>Didymella</taxon>
    </lineage>
</organism>
<name>A0A9P4WX26_9PLEO</name>
<evidence type="ECO:0000313" key="3">
    <source>
        <dbReference type="Proteomes" id="UP000758155"/>
    </source>
</evidence>
<dbReference type="AlphaFoldDB" id="A0A9P4WX26"/>
<dbReference type="OrthoDB" id="3932329at2759"/>
<keyword evidence="3" id="KW-1185">Reference proteome</keyword>
<dbReference type="InterPro" id="IPR036047">
    <property type="entry name" value="F-box-like_dom_sf"/>
</dbReference>
<protein>
    <recommendedName>
        <fullName evidence="1">F-box domain-containing protein</fullName>
    </recommendedName>
</protein>
<sequence>MASELSSRSRGIASKVGASNEQVEAFVVEARKPEDLLSTSQPDPEWKSEAQFAMESSCFCVVCGSPFGLSGDLYNFDTEALRYKWMRNHRLIGSRHSIHHHNLAGLSEDDFHSACYNTSDCPDVFLSARLTWDDGNDFLFHLDGLYPDTNIPYTITFNAMQRIQVFDTLYDTAFPLHEDCLQISRHVIDYLQPLIRDGQDRSSLSILNEILQCRWRNNAKRARPDNLIERNDLFDMRIATDTNGPRSVIGLSLLEWWEGLYDKFYTDPMCIENITARIHKLLKDTIAPKAPALSFAQSNWVLGGIERLPTEILGRISTHLPPVSALALHRSSKTLAMKVPMDNHFWRTTFLNGTALPYMWDVDMRELEIRLQEHLAASTDPSSMWDWKSVGELLARRRFPLKSSDPRIVDLPNGLWNRRRIWSIVAEAYIDDYGRSFSKDRNDTVQECRKREPVLDWQLEEIMDDLGHYS</sequence>
<gene>
    <name evidence="2" type="ORF">E8E12_006538</name>
</gene>
<dbReference type="EMBL" id="SWKV01000010">
    <property type="protein sequence ID" value="KAF3044017.1"/>
    <property type="molecule type" value="Genomic_DNA"/>
</dbReference>
<reference evidence="2" key="1">
    <citation type="submission" date="2019-04" db="EMBL/GenBank/DDBJ databases">
        <title>Sequencing of skin fungus with MAO and IRED activity.</title>
        <authorList>
            <person name="Marsaioli A.J."/>
            <person name="Bonatto J.M.C."/>
            <person name="Reis Junior O."/>
        </authorList>
    </citation>
    <scope>NUCLEOTIDE SEQUENCE</scope>
    <source>
        <strain evidence="2">28M1</strain>
    </source>
</reference>
<dbReference type="SUPFAM" id="SSF81383">
    <property type="entry name" value="F-box domain"/>
    <property type="match status" value="1"/>
</dbReference>
<feature type="domain" description="F-box" evidence="1">
    <location>
        <begin position="302"/>
        <end position="349"/>
    </location>
</feature>
<evidence type="ECO:0000259" key="1">
    <source>
        <dbReference type="PROSITE" id="PS50181"/>
    </source>
</evidence>
<accession>A0A9P4WX26</accession>
<dbReference type="PROSITE" id="PS50181">
    <property type="entry name" value="FBOX"/>
    <property type="match status" value="1"/>
</dbReference>
<dbReference type="Proteomes" id="UP000758155">
    <property type="component" value="Unassembled WGS sequence"/>
</dbReference>
<evidence type="ECO:0000313" key="2">
    <source>
        <dbReference type="EMBL" id="KAF3044017.1"/>
    </source>
</evidence>
<dbReference type="InterPro" id="IPR001810">
    <property type="entry name" value="F-box_dom"/>
</dbReference>